<feature type="domain" description="Peptidase metallopeptidase" evidence="1">
    <location>
        <begin position="32"/>
        <end position="183"/>
    </location>
</feature>
<protein>
    <recommendedName>
        <fullName evidence="1">Peptidase metallopeptidase domain-containing protein</fullName>
    </recommendedName>
</protein>
<dbReference type="Gene3D" id="3.40.390.10">
    <property type="entry name" value="Collagenase (Catalytic Domain)"/>
    <property type="match status" value="1"/>
</dbReference>
<evidence type="ECO:0000313" key="3">
    <source>
        <dbReference type="Proteomes" id="UP000320239"/>
    </source>
</evidence>
<dbReference type="GO" id="GO:0008270">
    <property type="term" value="F:zinc ion binding"/>
    <property type="evidence" value="ECO:0007669"/>
    <property type="project" value="InterPro"/>
</dbReference>
<proteinExistence type="predicted"/>
<reference evidence="2 3" key="1">
    <citation type="submission" date="2019-06" db="EMBL/GenBank/DDBJ databases">
        <title>Sequencing the genomes of 1000 actinobacteria strains.</title>
        <authorList>
            <person name="Klenk H.-P."/>
        </authorList>
    </citation>
    <scope>NUCLEOTIDE SEQUENCE [LARGE SCALE GENOMIC DNA]</scope>
    <source>
        <strain evidence="2 3">DSM 43866</strain>
    </source>
</reference>
<dbReference type="GO" id="GO:0006508">
    <property type="term" value="P:proteolysis"/>
    <property type="evidence" value="ECO:0007669"/>
    <property type="project" value="InterPro"/>
</dbReference>
<dbReference type="Proteomes" id="UP000320239">
    <property type="component" value="Unassembled WGS sequence"/>
</dbReference>
<evidence type="ECO:0000313" key="2">
    <source>
        <dbReference type="EMBL" id="TWG24461.1"/>
    </source>
</evidence>
<sequence>MSFICVDRVPGVALQDRLDRRAGHAEEAAGLSGHFWTAGGDLRVRFLDGPRDLRERVMAAAADWTAGTALSFTVVTSGGADIRVTFAGAGNWSALGTLSRETEMFPAGAPTMCLGEAPGAAPARIAQLARHEFGHAIGLIHEHSSPSAGIRWNRPHVLAALAGPPNFWTPQEVADNVFARYRSEQTQFTAFDPDSVMLYAFPPSWTLDAMTFPENIELSAQDRAFVRGIYR</sequence>
<name>A0A561WKS0_ACTTI</name>
<dbReference type="GO" id="GO:0008237">
    <property type="term" value="F:metallopeptidase activity"/>
    <property type="evidence" value="ECO:0007669"/>
    <property type="project" value="InterPro"/>
</dbReference>
<comment type="caution">
    <text evidence="2">The sequence shown here is derived from an EMBL/GenBank/DDBJ whole genome shotgun (WGS) entry which is preliminary data.</text>
</comment>
<keyword evidence="3" id="KW-1185">Reference proteome</keyword>
<dbReference type="InterPro" id="IPR006026">
    <property type="entry name" value="Peptidase_Metallo"/>
</dbReference>
<dbReference type="EMBL" id="VIWY01000002">
    <property type="protein sequence ID" value="TWG24461.1"/>
    <property type="molecule type" value="Genomic_DNA"/>
</dbReference>
<dbReference type="RefSeq" id="WP_122977565.1">
    <property type="nucleotide sequence ID" value="NZ_BOMX01000070.1"/>
</dbReference>
<accession>A0A561WKS0</accession>
<dbReference type="SMART" id="SM00235">
    <property type="entry name" value="ZnMc"/>
    <property type="match status" value="1"/>
</dbReference>
<evidence type="ECO:0000259" key="1">
    <source>
        <dbReference type="SMART" id="SM00235"/>
    </source>
</evidence>
<dbReference type="OrthoDB" id="3669864at2"/>
<dbReference type="AlphaFoldDB" id="A0A561WKS0"/>
<dbReference type="InterPro" id="IPR024079">
    <property type="entry name" value="MetalloPept_cat_dom_sf"/>
</dbReference>
<dbReference type="SUPFAM" id="SSF55486">
    <property type="entry name" value="Metalloproteases ('zincins'), catalytic domain"/>
    <property type="match status" value="1"/>
</dbReference>
<organism evidence="2 3">
    <name type="scientific">Actinoplanes teichomyceticus</name>
    <dbReference type="NCBI Taxonomy" id="1867"/>
    <lineage>
        <taxon>Bacteria</taxon>
        <taxon>Bacillati</taxon>
        <taxon>Actinomycetota</taxon>
        <taxon>Actinomycetes</taxon>
        <taxon>Micromonosporales</taxon>
        <taxon>Micromonosporaceae</taxon>
        <taxon>Actinoplanes</taxon>
    </lineage>
</organism>
<gene>
    <name evidence="2" type="ORF">FHX34_1021017</name>
</gene>